<dbReference type="EMBL" id="CAMKVN010006684">
    <property type="protein sequence ID" value="CAI2190589.1"/>
    <property type="molecule type" value="Genomic_DNA"/>
</dbReference>
<dbReference type="AlphaFoldDB" id="A0A9W4T2Y8"/>
<comment type="caution">
    <text evidence="1">The sequence shown here is derived from an EMBL/GenBank/DDBJ whole genome shotgun (WGS) entry which is preliminary data.</text>
</comment>
<dbReference type="Proteomes" id="UP001153678">
    <property type="component" value="Unassembled WGS sequence"/>
</dbReference>
<gene>
    <name evidence="1" type="ORF">FWILDA_LOCUS14651</name>
</gene>
<reference evidence="1" key="1">
    <citation type="submission" date="2022-08" db="EMBL/GenBank/DDBJ databases">
        <authorList>
            <person name="Kallberg Y."/>
            <person name="Tangrot J."/>
            <person name="Rosling A."/>
        </authorList>
    </citation>
    <scope>NUCLEOTIDE SEQUENCE</scope>
    <source>
        <strain evidence="1">Wild A</strain>
    </source>
</reference>
<proteinExistence type="predicted"/>
<feature type="non-terminal residue" evidence="1">
    <location>
        <position position="1"/>
    </location>
</feature>
<accession>A0A9W4T2Y8</accession>
<name>A0A9W4T2Y8_9GLOM</name>
<organism evidence="1 2">
    <name type="scientific">Funneliformis geosporum</name>
    <dbReference type="NCBI Taxonomy" id="1117311"/>
    <lineage>
        <taxon>Eukaryota</taxon>
        <taxon>Fungi</taxon>
        <taxon>Fungi incertae sedis</taxon>
        <taxon>Mucoromycota</taxon>
        <taxon>Glomeromycotina</taxon>
        <taxon>Glomeromycetes</taxon>
        <taxon>Glomerales</taxon>
        <taxon>Glomeraceae</taxon>
        <taxon>Funneliformis</taxon>
    </lineage>
</organism>
<protein>
    <submittedName>
        <fullName evidence="1">19708_t:CDS:1</fullName>
    </submittedName>
</protein>
<sequence length="509" mass="57966">TTPEADVSPRVLQAKETLAIGTRTLCIFRKPLYNHFAATPEADEYEKYVTSLKEVLSNGKKNGRGNFARNIEDGDLNIREEKAKTQTAQVVLQEKEEQNACQTRAINTETSPEFSSDSDSEFWTSIMLTNVFLDSTYSQQKTPIDTNAIDSSQSSKVESQKTTRKYINRDLADEVLKSYQMQVMPGDKLIYDNVDVLKFACSKMKKTDISNSPLSIGVLNIHNNSCTKFLPINFKQFISDQIQDCEAKAVYFTENRSINKFMVDCEEDVLNFLEEFQDIRDLESLAKCLNENPINMSTASNDLIFARILFDHFYFLFKNDTLLQPMSEHEFTKLRRACIKSYEKLKEILNVAGRGGPKLDGKGFLKSLGTEIIAQEDGVLNTFVKRKVDLQKLEYCSKVILTALYFALPSTTKSSIADIEIYTLQSNEFRLKISASKYLFENIIITMDLQHIEIPRTVEGFSKLIVGVKTILSWKARTKKNTMKFYEALNKGHKRLTNGAFFSPVKISI</sequence>
<evidence type="ECO:0000313" key="1">
    <source>
        <dbReference type="EMBL" id="CAI2190589.1"/>
    </source>
</evidence>
<dbReference type="OrthoDB" id="2324124at2759"/>
<evidence type="ECO:0000313" key="2">
    <source>
        <dbReference type="Proteomes" id="UP001153678"/>
    </source>
</evidence>
<keyword evidence="2" id="KW-1185">Reference proteome</keyword>